<dbReference type="AlphaFoldDB" id="A0AAE0BHM4"/>
<dbReference type="Proteomes" id="UP001190700">
    <property type="component" value="Unassembled WGS sequence"/>
</dbReference>
<dbReference type="EMBL" id="LGRX02035175">
    <property type="protein sequence ID" value="KAK3236015.1"/>
    <property type="molecule type" value="Genomic_DNA"/>
</dbReference>
<accession>A0AAE0BHM4</accession>
<reference evidence="1 2" key="1">
    <citation type="journal article" date="2015" name="Genome Biol. Evol.">
        <title>Comparative Genomics of a Bacterivorous Green Alga Reveals Evolutionary Causalities and Consequences of Phago-Mixotrophic Mode of Nutrition.</title>
        <authorList>
            <person name="Burns J.A."/>
            <person name="Paasch A."/>
            <person name="Narechania A."/>
            <person name="Kim E."/>
        </authorList>
    </citation>
    <scope>NUCLEOTIDE SEQUENCE [LARGE SCALE GENOMIC DNA]</scope>
    <source>
        <strain evidence="1 2">PLY_AMNH</strain>
    </source>
</reference>
<comment type="caution">
    <text evidence="1">The sequence shown here is derived from an EMBL/GenBank/DDBJ whole genome shotgun (WGS) entry which is preliminary data.</text>
</comment>
<keyword evidence="2" id="KW-1185">Reference proteome</keyword>
<evidence type="ECO:0000313" key="1">
    <source>
        <dbReference type="EMBL" id="KAK3236015.1"/>
    </source>
</evidence>
<sequence>MLSEKIDPAVASDLDYYPLMRPGERFPINDPEIAPRLEPRPEDDAKFLHGILVRPECDDPAHRITWQMLHAMDPSLHKANLEISFGKKRVR</sequence>
<evidence type="ECO:0000313" key="2">
    <source>
        <dbReference type="Proteomes" id="UP001190700"/>
    </source>
</evidence>
<proteinExistence type="predicted"/>
<name>A0AAE0BHM4_9CHLO</name>
<protein>
    <submittedName>
        <fullName evidence="1">Uncharacterized protein</fullName>
    </submittedName>
</protein>
<gene>
    <name evidence="1" type="ORF">CYMTET_53819</name>
</gene>
<organism evidence="1 2">
    <name type="scientific">Cymbomonas tetramitiformis</name>
    <dbReference type="NCBI Taxonomy" id="36881"/>
    <lineage>
        <taxon>Eukaryota</taxon>
        <taxon>Viridiplantae</taxon>
        <taxon>Chlorophyta</taxon>
        <taxon>Pyramimonadophyceae</taxon>
        <taxon>Pyramimonadales</taxon>
        <taxon>Pyramimonadaceae</taxon>
        <taxon>Cymbomonas</taxon>
    </lineage>
</organism>